<gene>
    <name evidence="1" type="ORF">IE53DRAFT_403805</name>
</gene>
<proteinExistence type="predicted"/>
<protein>
    <submittedName>
        <fullName evidence="1">Alpha/beta-hydrolase</fullName>
    </submittedName>
</protein>
<dbReference type="EMBL" id="KZ820640">
    <property type="protein sequence ID" value="PWN46904.1"/>
    <property type="molecule type" value="Genomic_DNA"/>
</dbReference>
<accession>A0ACD0NM96</accession>
<evidence type="ECO:0000313" key="1">
    <source>
        <dbReference type="EMBL" id="PWN46904.1"/>
    </source>
</evidence>
<evidence type="ECO:0000313" key="2">
    <source>
        <dbReference type="Proteomes" id="UP000245626"/>
    </source>
</evidence>
<name>A0ACD0NM96_9BASI</name>
<keyword evidence="2" id="KW-1185">Reference proteome</keyword>
<organism evidence="1 2">
    <name type="scientific">Violaceomyces palustris</name>
    <dbReference type="NCBI Taxonomy" id="1673888"/>
    <lineage>
        <taxon>Eukaryota</taxon>
        <taxon>Fungi</taxon>
        <taxon>Dikarya</taxon>
        <taxon>Basidiomycota</taxon>
        <taxon>Ustilaginomycotina</taxon>
        <taxon>Ustilaginomycetes</taxon>
        <taxon>Violaceomycetales</taxon>
        <taxon>Violaceomycetaceae</taxon>
        <taxon>Violaceomyces</taxon>
    </lineage>
</organism>
<dbReference type="Proteomes" id="UP000245626">
    <property type="component" value="Unassembled WGS sequence"/>
</dbReference>
<reference evidence="1 2" key="1">
    <citation type="journal article" date="2018" name="Mol. Biol. Evol.">
        <title>Broad Genomic Sampling Reveals a Smut Pathogenic Ancestry of the Fungal Clade Ustilaginomycotina.</title>
        <authorList>
            <person name="Kijpornyongpan T."/>
            <person name="Mondo S.J."/>
            <person name="Barry K."/>
            <person name="Sandor L."/>
            <person name="Lee J."/>
            <person name="Lipzen A."/>
            <person name="Pangilinan J."/>
            <person name="LaButti K."/>
            <person name="Hainaut M."/>
            <person name="Henrissat B."/>
            <person name="Grigoriev I.V."/>
            <person name="Spatafora J.W."/>
            <person name="Aime M.C."/>
        </authorList>
    </citation>
    <scope>NUCLEOTIDE SEQUENCE [LARGE SCALE GENOMIC DNA]</scope>
    <source>
        <strain evidence="1 2">SA 807</strain>
    </source>
</reference>
<sequence>MEPIIHVQGDPKSHLPPLFLIHPISGCMFPYVGLGKLSEDDRPVYGVNSYFFQPSTSQGPPESFDDVAWRYIKLIEDSGLKRPQQDWLLGGWSLGGMIAFRMSCLLTSQRYERVLECIMVDSPCPIGYPGFESQEQVFQSMRPFIESVALRSKNLAGMAEIDLRRHFKDPKFEKFGGRMRSMAMEGGAARRKRLSLHGMIRLDPGRKEDRRKSDILVRMERRSSFSSSEESSPSNSEPNSDQEELGEEGESDRDDDDDDDDDDQGEERFLSEQMDKMKIKKKKGEREDEWVSDPIKRGWRGILESIYHFLQLLSHDQESWLTASPPGQPYRGKVTLIKCNQPVDLLARTDSVRDRFMRERFEDDALGWRELGLEGIKVLHYASKINHNQCFDSDFIQETTELIKAAVDLVDVPLYDLTYL</sequence>